<dbReference type="InterPro" id="IPR006703">
    <property type="entry name" value="G_AIG1"/>
</dbReference>
<evidence type="ECO:0000313" key="6">
    <source>
        <dbReference type="Proteomes" id="UP001153269"/>
    </source>
</evidence>
<dbReference type="InterPro" id="IPR027417">
    <property type="entry name" value="P-loop_NTPase"/>
</dbReference>
<keyword evidence="3" id="KW-0342">GTP-binding</keyword>
<feature type="domain" description="AIG1-type G" evidence="4">
    <location>
        <begin position="2"/>
        <end position="81"/>
    </location>
</feature>
<dbReference type="PANTHER" id="PTHR10903">
    <property type="entry name" value="GTPASE, IMAP FAMILY MEMBER-RELATED"/>
    <property type="match status" value="1"/>
</dbReference>
<accession>A0A9N7YDQ4</accession>
<organism evidence="5 6">
    <name type="scientific">Pleuronectes platessa</name>
    <name type="common">European plaice</name>
    <dbReference type="NCBI Taxonomy" id="8262"/>
    <lineage>
        <taxon>Eukaryota</taxon>
        <taxon>Metazoa</taxon>
        <taxon>Chordata</taxon>
        <taxon>Craniata</taxon>
        <taxon>Vertebrata</taxon>
        <taxon>Euteleostomi</taxon>
        <taxon>Actinopterygii</taxon>
        <taxon>Neopterygii</taxon>
        <taxon>Teleostei</taxon>
        <taxon>Neoteleostei</taxon>
        <taxon>Acanthomorphata</taxon>
        <taxon>Carangaria</taxon>
        <taxon>Pleuronectiformes</taxon>
        <taxon>Pleuronectoidei</taxon>
        <taxon>Pleuronectidae</taxon>
        <taxon>Pleuronectes</taxon>
    </lineage>
</organism>
<dbReference type="Proteomes" id="UP001153269">
    <property type="component" value="Unassembled WGS sequence"/>
</dbReference>
<keyword evidence="6" id="KW-1185">Reference proteome</keyword>
<sequence>MVLFTRGDDLRGGSVEGVLAECPELKELIGDCKAGYMVFDNTCMQIRTQVANLFEKIDKTVQLNGSYYTSSIYQEVQKKRRNEEWWKTCGERVKTVSGPMLSAAVGAAVASEGLVFPALSALTIVGAAQVMWGWLKPKPKP</sequence>
<protein>
    <recommendedName>
        <fullName evidence="4">AIG1-type G domain-containing protein</fullName>
    </recommendedName>
</protein>
<gene>
    <name evidence="5" type="ORF">PLEPLA_LOCUS8419</name>
</gene>
<evidence type="ECO:0000256" key="2">
    <source>
        <dbReference type="ARBA" id="ARBA00022741"/>
    </source>
</evidence>
<name>A0A9N7YDQ4_PLEPL</name>
<dbReference type="GO" id="GO:0005525">
    <property type="term" value="F:GTP binding"/>
    <property type="evidence" value="ECO:0007669"/>
    <property type="project" value="UniProtKB-KW"/>
</dbReference>
<evidence type="ECO:0000313" key="5">
    <source>
        <dbReference type="EMBL" id="CAB1420544.1"/>
    </source>
</evidence>
<dbReference type="PANTHER" id="PTHR10903:SF180">
    <property type="entry name" value="GTPASE IMAP FAMILY MEMBER 7-LIKE"/>
    <property type="match status" value="1"/>
</dbReference>
<comment type="similarity">
    <text evidence="1">Belongs to the TRAFAC class TrmE-Era-EngA-EngB-Septin-like GTPase superfamily. AIG1/Toc34/Toc159-like paraseptin GTPase family. IAN subfamily.</text>
</comment>
<reference evidence="5" key="1">
    <citation type="submission" date="2020-03" db="EMBL/GenBank/DDBJ databases">
        <authorList>
            <person name="Weist P."/>
        </authorList>
    </citation>
    <scope>NUCLEOTIDE SEQUENCE</scope>
</reference>
<dbReference type="AlphaFoldDB" id="A0A9N7YDQ4"/>
<evidence type="ECO:0000259" key="4">
    <source>
        <dbReference type="Pfam" id="PF04548"/>
    </source>
</evidence>
<proteinExistence type="inferred from homology"/>
<dbReference type="InterPro" id="IPR045058">
    <property type="entry name" value="GIMA/IAN/Toc"/>
</dbReference>
<comment type="caution">
    <text evidence="5">The sequence shown here is derived from an EMBL/GenBank/DDBJ whole genome shotgun (WGS) entry which is preliminary data.</text>
</comment>
<keyword evidence="2" id="KW-0547">Nucleotide-binding</keyword>
<dbReference type="Pfam" id="PF04548">
    <property type="entry name" value="AIG1"/>
    <property type="match status" value="1"/>
</dbReference>
<dbReference type="EMBL" id="CADEAL010000463">
    <property type="protein sequence ID" value="CAB1420544.1"/>
    <property type="molecule type" value="Genomic_DNA"/>
</dbReference>
<evidence type="ECO:0000256" key="3">
    <source>
        <dbReference type="ARBA" id="ARBA00023134"/>
    </source>
</evidence>
<dbReference type="Gene3D" id="3.40.50.300">
    <property type="entry name" value="P-loop containing nucleotide triphosphate hydrolases"/>
    <property type="match status" value="1"/>
</dbReference>
<evidence type="ECO:0000256" key="1">
    <source>
        <dbReference type="ARBA" id="ARBA00008535"/>
    </source>
</evidence>